<dbReference type="Pfam" id="PF00512">
    <property type="entry name" value="HisKA"/>
    <property type="match status" value="1"/>
</dbReference>
<feature type="transmembrane region" description="Helical" evidence="14">
    <location>
        <begin position="298"/>
        <end position="317"/>
    </location>
</feature>
<dbReference type="RefSeq" id="WP_044434858.1">
    <property type="nucleotide sequence ID" value="NZ_BJYZ01000035.1"/>
</dbReference>
<protein>
    <recommendedName>
        <fullName evidence="3">histidine kinase</fullName>
        <ecNumber evidence="3">2.7.13.3</ecNumber>
    </recommendedName>
</protein>
<dbReference type="Pfam" id="PF00989">
    <property type="entry name" value="PAS"/>
    <property type="match status" value="1"/>
</dbReference>
<dbReference type="CDD" id="cd00082">
    <property type="entry name" value="HisKA"/>
    <property type="match status" value="1"/>
</dbReference>
<dbReference type="Pfam" id="PF02743">
    <property type="entry name" value="dCache_1"/>
    <property type="match status" value="1"/>
</dbReference>
<evidence type="ECO:0000256" key="3">
    <source>
        <dbReference type="ARBA" id="ARBA00012438"/>
    </source>
</evidence>
<evidence type="ECO:0000256" key="5">
    <source>
        <dbReference type="ARBA" id="ARBA00022553"/>
    </source>
</evidence>
<dbReference type="GO" id="GO:0000155">
    <property type="term" value="F:phosphorelay sensor kinase activity"/>
    <property type="evidence" value="ECO:0007669"/>
    <property type="project" value="InterPro"/>
</dbReference>
<name>A0A512DZZ6_9PROT</name>
<evidence type="ECO:0000256" key="4">
    <source>
        <dbReference type="ARBA" id="ARBA00022475"/>
    </source>
</evidence>
<evidence type="ECO:0000256" key="7">
    <source>
        <dbReference type="ARBA" id="ARBA00022692"/>
    </source>
</evidence>
<dbReference type="PROSITE" id="PS50113">
    <property type="entry name" value="PAC"/>
    <property type="match status" value="1"/>
</dbReference>
<comment type="catalytic activity">
    <reaction evidence="1">
        <text>ATP + protein L-histidine = ADP + protein N-phospho-L-histidine.</text>
        <dbReference type="EC" id="2.7.13.3"/>
    </reaction>
</comment>
<keyword evidence="8" id="KW-0547">Nucleotide-binding</keyword>
<keyword evidence="4" id="KW-1003">Cell membrane</keyword>
<dbReference type="InterPro" id="IPR004358">
    <property type="entry name" value="Sig_transdc_His_kin-like_C"/>
</dbReference>
<evidence type="ECO:0000259" key="16">
    <source>
        <dbReference type="PROSITE" id="PS50113"/>
    </source>
</evidence>
<keyword evidence="7 14" id="KW-0812">Transmembrane</keyword>
<keyword evidence="13 14" id="KW-0472">Membrane</keyword>
<dbReference type="InterPro" id="IPR013767">
    <property type="entry name" value="PAS_fold"/>
</dbReference>
<dbReference type="SUPFAM" id="SSF47384">
    <property type="entry name" value="Homodimeric domain of signal transducing histidine kinase"/>
    <property type="match status" value="1"/>
</dbReference>
<dbReference type="Pfam" id="PF02518">
    <property type="entry name" value="HATPase_c"/>
    <property type="match status" value="1"/>
</dbReference>
<evidence type="ECO:0000259" key="15">
    <source>
        <dbReference type="PROSITE" id="PS50109"/>
    </source>
</evidence>
<dbReference type="EC" id="2.7.13.3" evidence="3"/>
<dbReference type="Gene3D" id="1.10.287.130">
    <property type="match status" value="1"/>
</dbReference>
<evidence type="ECO:0000313" key="17">
    <source>
        <dbReference type="EMBL" id="GEO42051.1"/>
    </source>
</evidence>
<evidence type="ECO:0000256" key="9">
    <source>
        <dbReference type="ARBA" id="ARBA00022777"/>
    </source>
</evidence>
<organism evidence="17 18">
    <name type="scientific">Skermanella aerolata</name>
    <dbReference type="NCBI Taxonomy" id="393310"/>
    <lineage>
        <taxon>Bacteria</taxon>
        <taxon>Pseudomonadati</taxon>
        <taxon>Pseudomonadota</taxon>
        <taxon>Alphaproteobacteria</taxon>
        <taxon>Rhodospirillales</taxon>
        <taxon>Azospirillaceae</taxon>
        <taxon>Skermanella</taxon>
    </lineage>
</organism>
<keyword evidence="11 14" id="KW-1133">Transmembrane helix</keyword>
<feature type="domain" description="Histidine kinase" evidence="15">
    <location>
        <begin position="485"/>
        <end position="693"/>
    </location>
</feature>
<dbReference type="SUPFAM" id="SSF55785">
    <property type="entry name" value="PYP-like sensor domain (PAS domain)"/>
    <property type="match status" value="1"/>
</dbReference>
<keyword evidence="6" id="KW-0808">Transferase</keyword>
<dbReference type="OrthoDB" id="9796100at2"/>
<feature type="domain" description="PAC" evidence="16">
    <location>
        <begin position="414"/>
        <end position="465"/>
    </location>
</feature>
<dbReference type="InterPro" id="IPR036097">
    <property type="entry name" value="HisK_dim/P_sf"/>
</dbReference>
<keyword evidence="10" id="KW-0067">ATP-binding</keyword>
<dbReference type="Gene3D" id="3.30.450.20">
    <property type="entry name" value="PAS domain"/>
    <property type="match status" value="3"/>
</dbReference>
<evidence type="ECO:0000256" key="11">
    <source>
        <dbReference type="ARBA" id="ARBA00022989"/>
    </source>
</evidence>
<keyword evidence="12" id="KW-0902">Two-component regulatory system</keyword>
<dbReference type="GO" id="GO:0006355">
    <property type="term" value="P:regulation of DNA-templated transcription"/>
    <property type="evidence" value="ECO:0007669"/>
    <property type="project" value="InterPro"/>
</dbReference>
<dbReference type="SUPFAM" id="SSF55874">
    <property type="entry name" value="ATPase domain of HSP90 chaperone/DNA topoisomerase II/histidine kinase"/>
    <property type="match status" value="1"/>
</dbReference>
<dbReference type="EMBL" id="BJYZ01000035">
    <property type="protein sequence ID" value="GEO42051.1"/>
    <property type="molecule type" value="Genomic_DNA"/>
</dbReference>
<dbReference type="InterPro" id="IPR036890">
    <property type="entry name" value="HATPase_C_sf"/>
</dbReference>
<evidence type="ECO:0000256" key="13">
    <source>
        <dbReference type="ARBA" id="ARBA00023136"/>
    </source>
</evidence>
<sequence>MRPRDSLGSPRAAARKRWAARAFGLAMFGLLSIMFLFQLRQDRIASLSAATATAERLAQVLEEHTRETAASVNAVLIATALHLRTLDGAGTADRHTIGKVLATNADSLPYLKALSFVDADGRVVASSLPTMPIGFDASGRDYFRAHAAGEKKMLIGVAVPSLFSGAPIVPLTIPVESAEDGRFAGIIVAVMEPRRSEAFYKALQVGEQGIVAIASGDTVMVLQTPGREIPKNSAIPAHALFGERRLDAPTGAFRMETPLDGVDRIVGYRKPEDLSVVVLVGISTSEALSRWHHDARGYFVAWAAAAAGVVALTLLLLKQMRRRDRAVLALGDTTQRLWRNERHLIRAQAVAHVGSWELDPRSGRIVWSEMMYEIFAQPRSSQLTLESIAALITRETRPLLQPFLDAALSGTVPAGIEIDIVRPDGQIRRCRCKCEPMMFGSQVAAVVGTLQDVTKMRRAEAKRFELERQLQQSLKMEALGTLAGGIAHDLNNALVPVLGLTECVLENLPAGSRDRADLEVVVGGAVRARDLVRQILAFSRKEAPTRHAVDVGRIVSSTWDLLRRALPPAIRVECSATLGAIVMADPSQLQQVIVNLVTNAAQAIGDCPGAIVISVARIGDEALLSVADTGNGMDEATRARIFEPFFTTKPVGEGTGLGLAVVHGIVMGHGGRIDVRSNSDAGTVFEVALPIAETHASSAEAENPKLCDFI</sequence>
<feature type="transmembrane region" description="Helical" evidence="14">
    <location>
        <begin position="20"/>
        <end position="39"/>
    </location>
</feature>
<dbReference type="CDD" id="cd12915">
    <property type="entry name" value="PDC2_DGC_like"/>
    <property type="match status" value="1"/>
</dbReference>
<keyword evidence="18" id="KW-1185">Reference proteome</keyword>
<evidence type="ECO:0000256" key="8">
    <source>
        <dbReference type="ARBA" id="ARBA00022741"/>
    </source>
</evidence>
<accession>A0A512DZZ6</accession>
<comment type="caution">
    <text evidence="17">The sequence shown here is derived from an EMBL/GenBank/DDBJ whole genome shotgun (WGS) entry which is preliminary data.</text>
</comment>
<dbReference type="InterPro" id="IPR003594">
    <property type="entry name" value="HATPase_dom"/>
</dbReference>
<dbReference type="PROSITE" id="PS50109">
    <property type="entry name" value="HIS_KIN"/>
    <property type="match status" value="1"/>
</dbReference>
<evidence type="ECO:0000256" key="14">
    <source>
        <dbReference type="SAM" id="Phobius"/>
    </source>
</evidence>
<dbReference type="PANTHER" id="PTHR43065:SF42">
    <property type="entry name" value="TWO-COMPONENT SENSOR PPRA"/>
    <property type="match status" value="1"/>
</dbReference>
<keyword evidence="9" id="KW-0418">Kinase</keyword>
<evidence type="ECO:0000256" key="6">
    <source>
        <dbReference type="ARBA" id="ARBA00022679"/>
    </source>
</evidence>
<evidence type="ECO:0000313" key="18">
    <source>
        <dbReference type="Proteomes" id="UP000321523"/>
    </source>
</evidence>
<dbReference type="InterPro" id="IPR035965">
    <property type="entry name" value="PAS-like_dom_sf"/>
</dbReference>
<keyword evidence="5" id="KW-0597">Phosphoprotein</keyword>
<dbReference type="InterPro" id="IPR000700">
    <property type="entry name" value="PAS-assoc_C"/>
</dbReference>
<dbReference type="CDD" id="cd12914">
    <property type="entry name" value="PDC1_DGC_like"/>
    <property type="match status" value="1"/>
</dbReference>
<evidence type="ECO:0000256" key="1">
    <source>
        <dbReference type="ARBA" id="ARBA00000085"/>
    </source>
</evidence>
<reference evidence="17 18" key="1">
    <citation type="submission" date="2019-07" db="EMBL/GenBank/DDBJ databases">
        <title>Whole genome shotgun sequence of Skermanella aerolata NBRC 106429.</title>
        <authorList>
            <person name="Hosoyama A."/>
            <person name="Uohara A."/>
            <person name="Ohji S."/>
            <person name="Ichikawa N."/>
        </authorList>
    </citation>
    <scope>NUCLEOTIDE SEQUENCE [LARGE SCALE GENOMIC DNA]</scope>
    <source>
        <strain evidence="17 18">NBRC 106429</strain>
    </source>
</reference>
<evidence type="ECO:0000256" key="2">
    <source>
        <dbReference type="ARBA" id="ARBA00004651"/>
    </source>
</evidence>
<dbReference type="PRINTS" id="PR00344">
    <property type="entry name" value="BCTRLSENSOR"/>
</dbReference>
<dbReference type="Gene3D" id="3.30.565.10">
    <property type="entry name" value="Histidine kinase-like ATPase, C-terminal domain"/>
    <property type="match status" value="1"/>
</dbReference>
<dbReference type="GO" id="GO:0005886">
    <property type="term" value="C:plasma membrane"/>
    <property type="evidence" value="ECO:0007669"/>
    <property type="project" value="UniProtKB-SubCell"/>
</dbReference>
<comment type="subcellular location">
    <subcellularLocation>
        <location evidence="2">Cell membrane</location>
        <topology evidence="2">Multi-pass membrane protein</topology>
    </subcellularLocation>
</comment>
<dbReference type="AlphaFoldDB" id="A0A512DZZ6"/>
<dbReference type="SMART" id="SM00387">
    <property type="entry name" value="HATPase_c"/>
    <property type="match status" value="1"/>
</dbReference>
<gene>
    <name evidence="17" type="ORF">SAE02_61990</name>
</gene>
<dbReference type="InterPro" id="IPR003661">
    <property type="entry name" value="HisK_dim/P_dom"/>
</dbReference>
<dbReference type="InterPro" id="IPR033479">
    <property type="entry name" value="dCache_1"/>
</dbReference>
<dbReference type="GO" id="GO:0005524">
    <property type="term" value="F:ATP binding"/>
    <property type="evidence" value="ECO:0007669"/>
    <property type="project" value="UniProtKB-KW"/>
</dbReference>
<dbReference type="InterPro" id="IPR005467">
    <property type="entry name" value="His_kinase_dom"/>
</dbReference>
<proteinExistence type="predicted"/>
<evidence type="ECO:0000256" key="12">
    <source>
        <dbReference type="ARBA" id="ARBA00023012"/>
    </source>
</evidence>
<dbReference type="SMART" id="SM00388">
    <property type="entry name" value="HisKA"/>
    <property type="match status" value="1"/>
</dbReference>
<evidence type="ECO:0000256" key="10">
    <source>
        <dbReference type="ARBA" id="ARBA00022840"/>
    </source>
</evidence>
<dbReference type="PANTHER" id="PTHR43065">
    <property type="entry name" value="SENSOR HISTIDINE KINASE"/>
    <property type="match status" value="1"/>
</dbReference>
<dbReference type="Proteomes" id="UP000321523">
    <property type="component" value="Unassembled WGS sequence"/>
</dbReference>